<dbReference type="PANTHER" id="PTHR47537:SF2">
    <property type="entry name" value="CUBILIN"/>
    <property type="match status" value="1"/>
</dbReference>
<proteinExistence type="predicted"/>
<dbReference type="EnsemblMetazoa" id="RPRC007637-RA">
    <property type="protein sequence ID" value="RPRC007637-PA"/>
    <property type="gene ID" value="RPRC007637"/>
</dbReference>
<reference evidence="4" key="1">
    <citation type="submission" date="2015-05" db="UniProtKB">
        <authorList>
            <consortium name="EnsemblMetazoa"/>
        </authorList>
    </citation>
    <scope>IDENTIFICATION</scope>
</reference>
<dbReference type="InterPro" id="IPR053207">
    <property type="entry name" value="Non-NMDA_GluR_Accessory"/>
</dbReference>
<keyword evidence="1" id="KW-1015">Disulfide bond</keyword>
<evidence type="ECO:0000256" key="1">
    <source>
        <dbReference type="ARBA" id="ARBA00023157"/>
    </source>
</evidence>
<dbReference type="EMBL" id="ACPB03022303">
    <property type="status" value="NOT_ANNOTATED_CDS"/>
    <property type="molecule type" value="Genomic_DNA"/>
</dbReference>
<dbReference type="PROSITE" id="PS01180">
    <property type="entry name" value="CUB"/>
    <property type="match status" value="2"/>
</dbReference>
<sequence>MKNGSITSPGFPGPYPPKTTCQYEFIGSGRERIQLVFTDFSLFAPNELPKELKWSFLYGVLATSVIKGMLSCEGVDRVVAFVILDGRMEKIDSYCGVTIPKSIMSNGPRLLVRFTAIHSSRHARGFRAKFHFTTNFAMRGGEQVDDYPCAFRYKAGSSMEGQFTSPNFPGLYPRETECHYFFHGAANHRVRIIFHYFDIEGVHP</sequence>
<evidence type="ECO:0000313" key="4">
    <source>
        <dbReference type="EnsemblMetazoa" id="RPRC007637-PA"/>
    </source>
</evidence>
<dbReference type="InterPro" id="IPR035914">
    <property type="entry name" value="Sperma_CUB_dom_sf"/>
</dbReference>
<protein>
    <recommendedName>
        <fullName evidence="3">CUB domain-containing protein</fullName>
    </recommendedName>
</protein>
<dbReference type="Pfam" id="PF00431">
    <property type="entry name" value="CUB"/>
    <property type="match status" value="3"/>
</dbReference>
<feature type="domain" description="CUB" evidence="3">
    <location>
        <begin position="1"/>
        <end position="133"/>
    </location>
</feature>
<dbReference type="InParanoid" id="T1HUB7"/>
<dbReference type="SMART" id="SM00042">
    <property type="entry name" value="CUB"/>
    <property type="match status" value="1"/>
</dbReference>
<evidence type="ECO:0000313" key="5">
    <source>
        <dbReference type="Proteomes" id="UP000015103"/>
    </source>
</evidence>
<keyword evidence="5" id="KW-1185">Reference proteome</keyword>
<dbReference type="InterPro" id="IPR000859">
    <property type="entry name" value="CUB_dom"/>
</dbReference>
<dbReference type="STRING" id="13249.T1HUB7"/>
<organism evidence="4 5">
    <name type="scientific">Rhodnius prolixus</name>
    <name type="common">Triatomid bug</name>
    <dbReference type="NCBI Taxonomy" id="13249"/>
    <lineage>
        <taxon>Eukaryota</taxon>
        <taxon>Metazoa</taxon>
        <taxon>Ecdysozoa</taxon>
        <taxon>Arthropoda</taxon>
        <taxon>Hexapoda</taxon>
        <taxon>Insecta</taxon>
        <taxon>Pterygota</taxon>
        <taxon>Neoptera</taxon>
        <taxon>Paraneoptera</taxon>
        <taxon>Hemiptera</taxon>
        <taxon>Heteroptera</taxon>
        <taxon>Panheteroptera</taxon>
        <taxon>Cimicomorpha</taxon>
        <taxon>Reduviidae</taxon>
        <taxon>Triatominae</taxon>
        <taxon>Rhodnius</taxon>
    </lineage>
</organism>
<accession>T1HUB7</accession>
<dbReference type="HOGENOM" id="CLU_020044_0_0_1"/>
<dbReference type="VEuPathDB" id="VectorBase:RPRC007637"/>
<comment type="caution">
    <text evidence="2">Lacks conserved residue(s) required for the propagation of feature annotation.</text>
</comment>
<evidence type="ECO:0000259" key="3">
    <source>
        <dbReference type="PROSITE" id="PS01180"/>
    </source>
</evidence>
<dbReference type="AlphaFoldDB" id="T1HUB7"/>
<dbReference type="Proteomes" id="UP000015103">
    <property type="component" value="Unassembled WGS sequence"/>
</dbReference>
<name>T1HUB7_RHOPR</name>
<dbReference type="Gene3D" id="2.60.120.290">
    <property type="entry name" value="Spermadhesin, CUB domain"/>
    <property type="match status" value="2"/>
</dbReference>
<feature type="domain" description="CUB" evidence="3">
    <location>
        <begin position="149"/>
        <end position="204"/>
    </location>
</feature>
<dbReference type="CDD" id="cd00041">
    <property type="entry name" value="CUB"/>
    <property type="match status" value="2"/>
</dbReference>
<dbReference type="GO" id="GO:0005886">
    <property type="term" value="C:plasma membrane"/>
    <property type="evidence" value="ECO:0007669"/>
    <property type="project" value="TreeGrafter"/>
</dbReference>
<dbReference type="SUPFAM" id="SSF49854">
    <property type="entry name" value="Spermadhesin, CUB domain"/>
    <property type="match status" value="2"/>
</dbReference>
<dbReference type="eggNOG" id="ENOG502QW5J">
    <property type="taxonomic scope" value="Eukaryota"/>
</dbReference>
<evidence type="ECO:0000256" key="2">
    <source>
        <dbReference type="PROSITE-ProRule" id="PRU00059"/>
    </source>
</evidence>
<dbReference type="PANTHER" id="PTHR47537">
    <property type="entry name" value="CUBILIN"/>
    <property type="match status" value="1"/>
</dbReference>